<dbReference type="CDD" id="cd14727">
    <property type="entry name" value="ChanN-like"/>
    <property type="match status" value="1"/>
</dbReference>
<organism evidence="3 4">
    <name type="scientific">Rohdeia mirabilis</name>
    <dbReference type="NCBI Taxonomy" id="2528008"/>
    <lineage>
        <taxon>Bacteria</taxon>
        <taxon>Pseudomonadati</taxon>
        <taxon>Planctomycetota</taxon>
        <taxon>Planctomycetia</taxon>
        <taxon>Planctomycetia incertae sedis</taxon>
        <taxon>Rohdeia</taxon>
    </lineage>
</organism>
<keyword evidence="1" id="KW-0732">Signal</keyword>
<gene>
    <name evidence="3" type="ORF">Pla163_27130</name>
</gene>
<feature type="chain" id="PRO_5022235016" description="Haem-binding uptake Tiki superfamily ChaN domain-containing protein" evidence="1">
    <location>
        <begin position="25"/>
        <end position="304"/>
    </location>
</feature>
<dbReference type="RefSeq" id="WP_145189195.1">
    <property type="nucleotide sequence ID" value="NZ_CP036290.1"/>
</dbReference>
<evidence type="ECO:0000313" key="4">
    <source>
        <dbReference type="Proteomes" id="UP000319342"/>
    </source>
</evidence>
<protein>
    <recommendedName>
        <fullName evidence="2">Haem-binding uptake Tiki superfamily ChaN domain-containing protein</fullName>
    </recommendedName>
</protein>
<dbReference type="Proteomes" id="UP000319342">
    <property type="component" value="Chromosome"/>
</dbReference>
<accession>A0A518D276</accession>
<name>A0A518D276_9BACT</name>
<dbReference type="Gene3D" id="3.40.50.11550">
    <property type="match status" value="1"/>
</dbReference>
<proteinExistence type="predicted"/>
<keyword evidence="4" id="KW-1185">Reference proteome</keyword>
<dbReference type="Pfam" id="PF04187">
    <property type="entry name" value="Cofac_haem_bdg"/>
    <property type="match status" value="1"/>
</dbReference>
<dbReference type="EMBL" id="CP036290">
    <property type="protein sequence ID" value="QDU85581.1"/>
    <property type="molecule type" value="Genomic_DNA"/>
</dbReference>
<evidence type="ECO:0000256" key="1">
    <source>
        <dbReference type="SAM" id="SignalP"/>
    </source>
</evidence>
<reference evidence="3 4" key="1">
    <citation type="submission" date="2019-02" db="EMBL/GenBank/DDBJ databases">
        <title>Deep-cultivation of Planctomycetes and their phenomic and genomic characterization uncovers novel biology.</title>
        <authorList>
            <person name="Wiegand S."/>
            <person name="Jogler M."/>
            <person name="Boedeker C."/>
            <person name="Pinto D."/>
            <person name="Vollmers J."/>
            <person name="Rivas-Marin E."/>
            <person name="Kohn T."/>
            <person name="Peeters S.H."/>
            <person name="Heuer A."/>
            <person name="Rast P."/>
            <person name="Oberbeckmann S."/>
            <person name="Bunk B."/>
            <person name="Jeske O."/>
            <person name="Meyerdierks A."/>
            <person name="Storesund J.E."/>
            <person name="Kallscheuer N."/>
            <person name="Luecker S."/>
            <person name="Lage O.M."/>
            <person name="Pohl T."/>
            <person name="Merkel B.J."/>
            <person name="Hornburger P."/>
            <person name="Mueller R.-W."/>
            <person name="Bruemmer F."/>
            <person name="Labrenz M."/>
            <person name="Spormann A.M."/>
            <person name="Op den Camp H."/>
            <person name="Overmann J."/>
            <person name="Amann R."/>
            <person name="Jetten M.S.M."/>
            <person name="Mascher T."/>
            <person name="Medema M.H."/>
            <person name="Devos D.P."/>
            <person name="Kaster A.-K."/>
            <person name="Ovreas L."/>
            <person name="Rohde M."/>
            <person name="Galperin M.Y."/>
            <person name="Jogler C."/>
        </authorList>
    </citation>
    <scope>NUCLEOTIDE SEQUENCE [LARGE SCALE GENOMIC DNA]</scope>
    <source>
        <strain evidence="3 4">Pla163</strain>
    </source>
</reference>
<dbReference type="InterPro" id="IPR007314">
    <property type="entry name" value="Cofac_haem-bd_dom"/>
</dbReference>
<evidence type="ECO:0000313" key="3">
    <source>
        <dbReference type="EMBL" id="QDU85581.1"/>
    </source>
</evidence>
<sequence precursor="true">MNRKLAAARCATLALLLAPLTSCGVLGGASDRVQEARILTVPDGTEIDIDSAARELRRADVIFLGELHDSLEGHRVMTELTRAILADHPQPVLSMEMFERDVQDVVTLYVDGYACKDYFLANARPWDSPDSPYADHYGPVVDLARENGWDVVAANVPRRAARAVARSEAPSSGGSIFASPVSDLSDGRYRREFDETMNAMMGGHGSGMTDFSLMYAAQVLKDETMAHAIASLFRGEGERGGGGRWPRVVHWNGRFHSDWGLGTVERLRRRLPGLRIAVVTMERDGGLALATSDDPPASYVIQVP</sequence>
<feature type="signal peptide" evidence="1">
    <location>
        <begin position="1"/>
        <end position="24"/>
    </location>
</feature>
<feature type="domain" description="Haem-binding uptake Tiki superfamily ChaN" evidence="2">
    <location>
        <begin position="53"/>
        <end position="267"/>
    </location>
</feature>
<dbReference type="OrthoDB" id="1680202at2"/>
<dbReference type="SUPFAM" id="SSF159501">
    <property type="entry name" value="EreA/ChaN-like"/>
    <property type="match status" value="1"/>
</dbReference>
<dbReference type="AlphaFoldDB" id="A0A518D276"/>
<evidence type="ECO:0000259" key="2">
    <source>
        <dbReference type="Pfam" id="PF04187"/>
    </source>
</evidence>